<sequence length="99" mass="10596">MIHADHARQMLRMHAERLAQTATDTTLPNPAATTLPQADTLGGFLEELTGQFAPHPGSLPRTVLPQTPPRDTGEEALDEERLLLATATRTPQGSKTCGG</sequence>
<dbReference type="RefSeq" id="WP_248863176.1">
    <property type="nucleotide sequence ID" value="NZ_CP086322.1"/>
</dbReference>
<evidence type="ECO:0000313" key="2">
    <source>
        <dbReference type="EMBL" id="UQA92312.1"/>
    </source>
</evidence>
<protein>
    <submittedName>
        <fullName evidence="2">Uncharacterized protein</fullName>
    </submittedName>
</protein>
<evidence type="ECO:0000256" key="1">
    <source>
        <dbReference type="SAM" id="MobiDB-lite"/>
    </source>
</evidence>
<keyword evidence="3" id="KW-1185">Reference proteome</keyword>
<evidence type="ECO:0000313" key="3">
    <source>
        <dbReference type="Proteomes" id="UP000830115"/>
    </source>
</evidence>
<proteinExistence type="predicted"/>
<feature type="region of interest" description="Disordered" evidence="1">
    <location>
        <begin position="53"/>
        <end position="74"/>
    </location>
</feature>
<name>A0ABY4M4I3_9ACTN</name>
<reference evidence="2" key="1">
    <citation type="submission" date="2021-10" db="EMBL/GenBank/DDBJ databases">
        <title>Streptomyces nigrumlapis sp.nov.,an antimicrobial producing actinobacterium isolated from Black Gobi rocks.</title>
        <authorList>
            <person name="Wen Y."/>
            <person name="Zhang W."/>
            <person name="Liu X.G."/>
        </authorList>
    </citation>
    <scope>NUCLEOTIDE SEQUENCE</scope>
    <source>
        <strain evidence="2">ST13-2-2</strain>
    </source>
</reference>
<dbReference type="Proteomes" id="UP000830115">
    <property type="component" value="Chromosome"/>
</dbReference>
<accession>A0ABY4M4I3</accession>
<dbReference type="EMBL" id="CP086322">
    <property type="protein sequence ID" value="UQA92312.1"/>
    <property type="molecule type" value="Genomic_DNA"/>
</dbReference>
<gene>
    <name evidence="2" type="ORF">K9S39_11060</name>
</gene>
<organism evidence="2 3">
    <name type="scientific">Streptomyces halobius</name>
    <dbReference type="NCBI Taxonomy" id="2879846"/>
    <lineage>
        <taxon>Bacteria</taxon>
        <taxon>Bacillati</taxon>
        <taxon>Actinomycetota</taxon>
        <taxon>Actinomycetes</taxon>
        <taxon>Kitasatosporales</taxon>
        <taxon>Streptomycetaceae</taxon>
        <taxon>Streptomyces</taxon>
    </lineage>
</organism>